<evidence type="ECO:0000313" key="2">
    <source>
        <dbReference type="Proteomes" id="UP000182769"/>
    </source>
</evidence>
<gene>
    <name evidence="1" type="ORF">Ga0061065_101323</name>
</gene>
<dbReference type="AlphaFoldDB" id="A0A0K6IH68"/>
<dbReference type="STRING" id="1137284.GCA_001418205_00324"/>
<proteinExistence type="predicted"/>
<name>A0A0K6IH68_9GAMM</name>
<reference evidence="2" key="1">
    <citation type="submission" date="2015-08" db="EMBL/GenBank/DDBJ databases">
        <authorList>
            <person name="Varghese N."/>
        </authorList>
    </citation>
    <scope>NUCLEOTIDE SEQUENCE [LARGE SCALE GENOMIC DNA]</scope>
    <source>
        <strain evidence="2">JCM 18476</strain>
    </source>
</reference>
<protein>
    <recommendedName>
        <fullName evidence="3">ABC transporter substrate binding protein</fullName>
    </recommendedName>
</protein>
<keyword evidence="2" id="KW-1185">Reference proteome</keyword>
<evidence type="ECO:0000313" key="1">
    <source>
        <dbReference type="EMBL" id="CUB02490.1"/>
    </source>
</evidence>
<dbReference type="Proteomes" id="UP000182769">
    <property type="component" value="Unassembled WGS sequence"/>
</dbReference>
<dbReference type="EMBL" id="CYHG01000001">
    <property type="protein sequence ID" value="CUB02490.1"/>
    <property type="molecule type" value="Genomic_DNA"/>
</dbReference>
<evidence type="ECO:0008006" key="3">
    <source>
        <dbReference type="Google" id="ProtNLM"/>
    </source>
</evidence>
<sequence length="262" mass="28993">MSLSASSSYQVPILSNPDTQLRDGDLVITVGHHSYARICESHADVSIITLFLGEEEFEVARAQCPKASTAVFSGAPLDLRLKVLQSFWEDHAPIAVVHSDALSLSERTLRLAKLQSVEVYSYPIAEEGREEKLKHLTDVLESSNLVMSLYDSALFDPQFSKDAIRLMFHKKKALAAHSLQLVRAGALFALYSTSQDKLELVTSYIKGYDASGALMPASYPTPLRIAFNPYLIRMYGLVLPTDRFLLSEFGLCPESGCEESLN</sequence>
<accession>A0A0K6IH68</accession>
<organism evidence="1 2">
    <name type="scientific">Marinomonas fungiae</name>
    <dbReference type="NCBI Taxonomy" id="1137284"/>
    <lineage>
        <taxon>Bacteria</taxon>
        <taxon>Pseudomonadati</taxon>
        <taxon>Pseudomonadota</taxon>
        <taxon>Gammaproteobacteria</taxon>
        <taxon>Oceanospirillales</taxon>
        <taxon>Oceanospirillaceae</taxon>
        <taxon>Marinomonas</taxon>
    </lineage>
</organism>